<accession>A0A4Q0MML2</accession>
<protein>
    <submittedName>
        <fullName evidence="2">Uncharacterized protein</fullName>
    </submittedName>
</protein>
<organism evidence="2 3">
    <name type="scientific">Hansschlegelia zhihuaiae</name>
    <dbReference type="NCBI Taxonomy" id="405005"/>
    <lineage>
        <taxon>Bacteria</taxon>
        <taxon>Pseudomonadati</taxon>
        <taxon>Pseudomonadota</taxon>
        <taxon>Alphaproteobacteria</taxon>
        <taxon>Hyphomicrobiales</taxon>
        <taxon>Methylopilaceae</taxon>
        <taxon>Hansschlegelia</taxon>
    </lineage>
</organism>
<dbReference type="RefSeq" id="WP_128776365.1">
    <property type="nucleotide sequence ID" value="NZ_RYFI01000003.1"/>
</dbReference>
<dbReference type="Gene3D" id="1.20.5.340">
    <property type="match status" value="1"/>
</dbReference>
<name>A0A4Q0MML2_9HYPH</name>
<dbReference type="AlphaFoldDB" id="A0A4Q0MML2"/>
<gene>
    <name evidence="2" type="ORF">EK403_04835</name>
</gene>
<dbReference type="EMBL" id="RYFI01000003">
    <property type="protein sequence ID" value="RXF74715.1"/>
    <property type="molecule type" value="Genomic_DNA"/>
</dbReference>
<reference evidence="2 3" key="1">
    <citation type="submission" date="2018-12" db="EMBL/GenBank/DDBJ databases">
        <title>bacterium Hansschlegelia zhihuaiae S113.</title>
        <authorList>
            <person name="He J."/>
        </authorList>
    </citation>
    <scope>NUCLEOTIDE SEQUENCE [LARGE SCALE GENOMIC DNA]</scope>
    <source>
        <strain evidence="2 3">S 113</strain>
    </source>
</reference>
<comment type="caution">
    <text evidence="2">The sequence shown here is derived from an EMBL/GenBank/DDBJ whole genome shotgun (WGS) entry which is preliminary data.</text>
</comment>
<evidence type="ECO:0000313" key="2">
    <source>
        <dbReference type="EMBL" id="RXF74715.1"/>
    </source>
</evidence>
<evidence type="ECO:0000256" key="1">
    <source>
        <dbReference type="SAM" id="Coils"/>
    </source>
</evidence>
<dbReference type="Proteomes" id="UP000289708">
    <property type="component" value="Unassembled WGS sequence"/>
</dbReference>
<dbReference type="SUPFAM" id="SSF57997">
    <property type="entry name" value="Tropomyosin"/>
    <property type="match status" value="1"/>
</dbReference>
<keyword evidence="3" id="KW-1185">Reference proteome</keyword>
<keyword evidence="1" id="KW-0175">Coiled coil</keyword>
<feature type="coiled-coil region" evidence="1">
    <location>
        <begin position="20"/>
        <end position="68"/>
    </location>
</feature>
<dbReference type="OrthoDB" id="7282689at2"/>
<sequence length="76" mass="9011">MTDEPDNMVLIYLRRLDSKMDRVIDEVSDLKIGMTNLEERSAKIELEMAGINRRIDRVEGRLDRIERRLDLVDMPH</sequence>
<evidence type="ECO:0000313" key="3">
    <source>
        <dbReference type="Proteomes" id="UP000289708"/>
    </source>
</evidence>
<proteinExistence type="predicted"/>